<feature type="compositionally biased region" description="Polar residues" evidence="9">
    <location>
        <begin position="192"/>
        <end position="201"/>
    </location>
</feature>
<dbReference type="CTD" id="349633"/>
<dbReference type="GO" id="GO:0030335">
    <property type="term" value="P:positive regulation of cell migration"/>
    <property type="evidence" value="ECO:0007669"/>
    <property type="project" value="TreeGrafter"/>
</dbReference>
<evidence type="ECO:0000256" key="8">
    <source>
        <dbReference type="ARBA" id="ARBA00024756"/>
    </source>
</evidence>
<comment type="subcellular location">
    <subcellularLocation>
        <location evidence="1">Apical cell membrane</location>
    </subcellularLocation>
</comment>
<keyword evidence="3" id="KW-1003">Cell membrane</keyword>
<evidence type="ECO:0000256" key="5">
    <source>
        <dbReference type="ARBA" id="ARBA00022782"/>
    </source>
</evidence>
<evidence type="ECO:0000256" key="2">
    <source>
        <dbReference type="ARBA" id="ARBA00014036"/>
    </source>
</evidence>
<feature type="compositionally biased region" description="Low complexity" evidence="9">
    <location>
        <begin position="166"/>
        <end position="189"/>
    </location>
</feature>
<gene>
    <name evidence="12" type="primary">PLET1</name>
</gene>
<name>A0A2U4BWP3_TURTR</name>
<evidence type="ECO:0000256" key="6">
    <source>
        <dbReference type="ARBA" id="ARBA00023136"/>
    </source>
</evidence>
<evidence type="ECO:0000256" key="1">
    <source>
        <dbReference type="ARBA" id="ARBA00004221"/>
    </source>
</evidence>
<dbReference type="InParanoid" id="A0A2U4BWP3"/>
<dbReference type="PANTHER" id="PTHR22527:SF2">
    <property type="entry name" value="PLACENTA-EXPRESSED TRANSCRIPT 1 PROTEIN"/>
    <property type="match status" value="1"/>
</dbReference>
<protein>
    <recommendedName>
        <fullName evidence="2">Placenta-expressed transcript 1 protein</fullName>
    </recommendedName>
</protein>
<keyword evidence="4 10" id="KW-0732">Signal</keyword>
<dbReference type="OrthoDB" id="9446289at2759"/>
<keyword evidence="6" id="KW-0472">Membrane</keyword>
<reference evidence="12" key="1">
    <citation type="submission" date="2025-08" db="UniProtKB">
        <authorList>
            <consortium name="RefSeq"/>
        </authorList>
    </citation>
    <scope>IDENTIFICATION</scope>
    <source>
        <tissue evidence="12">Spleen</tissue>
    </source>
</reference>
<dbReference type="AlphaFoldDB" id="A0A2U4BWP3"/>
<sequence>MAILGSLLLPLGLFLCLGLLCSPASCISHNGNCMLFNKVIVATCSGIHANPNVYKSNTVYTVSVPVNKNITSVILRAIDQDNSLIGSWQKADKYCSSSVLYHMKSRYSKLFEAKWVSPSFMNITTVELQVFTVDLHNVARVSFKILRRNGTTSDLTTKISTIKPTTATTPIPTHKLTTTPTHKLTTSPIHKLNTSPTHELNTTPTHKLTTTPTHKLATTPTHKLTTTPTHKLATTPTHKLTTTPTHKLATTPTHKLTTTLTHKLATTPTHKLTTTLTHKLTTTPAQELTTIHKITTTHKLTTTQTTAKSLANRAFLSPMRDAIQILLVFLTSKLLF</sequence>
<dbReference type="RefSeq" id="XP_019797569.2">
    <property type="nucleotide sequence ID" value="XM_019942010.2"/>
</dbReference>
<dbReference type="GO" id="GO:0001953">
    <property type="term" value="P:negative regulation of cell-matrix adhesion"/>
    <property type="evidence" value="ECO:0007669"/>
    <property type="project" value="TreeGrafter"/>
</dbReference>
<dbReference type="GO" id="GO:0030154">
    <property type="term" value="P:cell differentiation"/>
    <property type="evidence" value="ECO:0007669"/>
    <property type="project" value="UniProtKB-KW"/>
</dbReference>
<dbReference type="GO" id="GO:0016324">
    <property type="term" value="C:apical plasma membrane"/>
    <property type="evidence" value="ECO:0007669"/>
    <property type="project" value="UniProtKB-SubCell"/>
</dbReference>
<dbReference type="Proteomes" id="UP000245320">
    <property type="component" value="Chromosome 8"/>
</dbReference>
<keyword evidence="7" id="KW-0325">Glycoprotein</keyword>
<comment type="function">
    <text evidence="8">Modulates leading keratinocyte migration and cellular adhesion to matrix proteins during a wound-healing response and promotes wound repair. May play a role during trichilemmal differentiation of the hair follicle.</text>
</comment>
<dbReference type="STRING" id="9739.ENSTTRP00000000540"/>
<dbReference type="FunCoup" id="A0A2U4BWP3">
    <property type="interactions" value="7"/>
</dbReference>
<dbReference type="PANTHER" id="PTHR22527">
    <property type="entry name" value="PLACENTA-EXPRESSED TRANSCRIPT 1 PROTEIN"/>
    <property type="match status" value="1"/>
</dbReference>
<dbReference type="InterPro" id="IPR026184">
    <property type="entry name" value="PLET1"/>
</dbReference>
<feature type="signal peptide" evidence="10">
    <location>
        <begin position="1"/>
        <end position="26"/>
    </location>
</feature>
<organism evidence="11 12">
    <name type="scientific">Tursiops truncatus</name>
    <name type="common">Atlantic bottle-nosed dolphin</name>
    <name type="synonym">Delphinus truncatus</name>
    <dbReference type="NCBI Taxonomy" id="9739"/>
    <lineage>
        <taxon>Eukaryota</taxon>
        <taxon>Metazoa</taxon>
        <taxon>Chordata</taxon>
        <taxon>Craniata</taxon>
        <taxon>Vertebrata</taxon>
        <taxon>Euteleostomi</taxon>
        <taxon>Mammalia</taxon>
        <taxon>Eutheria</taxon>
        <taxon>Laurasiatheria</taxon>
        <taxon>Artiodactyla</taxon>
        <taxon>Whippomorpha</taxon>
        <taxon>Cetacea</taxon>
        <taxon>Odontoceti</taxon>
        <taxon>Delphinidae</taxon>
        <taxon>Tursiops</taxon>
    </lineage>
</organism>
<feature type="chain" id="PRO_5026674208" description="Placenta-expressed transcript 1 protein" evidence="10">
    <location>
        <begin position="27"/>
        <end position="336"/>
    </location>
</feature>
<evidence type="ECO:0000256" key="9">
    <source>
        <dbReference type="SAM" id="MobiDB-lite"/>
    </source>
</evidence>
<evidence type="ECO:0000256" key="10">
    <source>
        <dbReference type="SAM" id="SignalP"/>
    </source>
</evidence>
<keyword evidence="5" id="KW-0221">Differentiation</keyword>
<dbReference type="GeneID" id="101328343"/>
<evidence type="ECO:0000256" key="3">
    <source>
        <dbReference type="ARBA" id="ARBA00022475"/>
    </source>
</evidence>
<proteinExistence type="predicted"/>
<evidence type="ECO:0000313" key="12">
    <source>
        <dbReference type="RefSeq" id="XP_019797569.2"/>
    </source>
</evidence>
<keyword evidence="11" id="KW-1185">Reference proteome</keyword>
<dbReference type="GO" id="GO:0009897">
    <property type="term" value="C:external side of plasma membrane"/>
    <property type="evidence" value="ECO:0007669"/>
    <property type="project" value="TreeGrafter"/>
</dbReference>
<evidence type="ECO:0000256" key="7">
    <source>
        <dbReference type="ARBA" id="ARBA00023180"/>
    </source>
</evidence>
<accession>A0A2U4BWP3</accession>
<dbReference type="GO" id="GO:0035313">
    <property type="term" value="P:wound healing, spreading of epidermal cells"/>
    <property type="evidence" value="ECO:0007669"/>
    <property type="project" value="TreeGrafter"/>
</dbReference>
<feature type="compositionally biased region" description="Low complexity" evidence="9">
    <location>
        <begin position="202"/>
        <end position="250"/>
    </location>
</feature>
<evidence type="ECO:0000256" key="4">
    <source>
        <dbReference type="ARBA" id="ARBA00022729"/>
    </source>
</evidence>
<feature type="region of interest" description="Disordered" evidence="9">
    <location>
        <begin position="166"/>
        <end position="250"/>
    </location>
</feature>
<evidence type="ECO:0000313" key="11">
    <source>
        <dbReference type="Proteomes" id="UP000245320"/>
    </source>
</evidence>